<reference evidence="10 11" key="1">
    <citation type="submission" date="2019-03" db="EMBL/GenBank/DDBJ databases">
        <title>Genomic Encyclopedia of Type Strains, Phase IV (KMG-IV): sequencing the most valuable type-strain genomes for metagenomic binning, comparative biology and taxonomic classification.</title>
        <authorList>
            <person name="Goeker M."/>
        </authorList>
    </citation>
    <scope>NUCLEOTIDE SEQUENCE [LARGE SCALE GENOMIC DNA]</scope>
    <source>
        <strain evidence="10 11">DSM 18792</strain>
    </source>
</reference>
<keyword evidence="11" id="KW-1185">Reference proteome</keyword>
<sequence length="424" mass="46491">MIKFLLKGILRDRSRSLLPIIITALGVGLTVLLSGYLKGAFGDIVDQNARFDTGHVKVMTQAYAENKDQIPNDLALLDASEWLDTLHTEIPEMQWIERIKFGGLIDVPDKNGNTRAQGPTTGMALDLFSGKSGENKRMNIEASLVTGTIPKHSGEAIIGHDFAEKLNLKLGDEITFFGSTMNGSMTFKTFNISGTIRFGTSAMDKGALIVDITDAQLMLDMNDATGEILGYLKSGVYDQTEVNTIATIFNSKHKLSTDEFSPEMLTLREQNNLASLLDYADVMSALFIFVFVLAMSIVLWNTGLLGGLRRYQEFGIRLALGEAKVQIYWSMVLEAVLIGVIGSILGTIIGPGITYYMQVVGIDISSYLENSSMIMPSVLRAKVMPNLFYIGFIPGVLAMVFGTMLAGIGIYKRETANLFKELEV</sequence>
<feature type="domain" description="MacB-like periplasmic core" evidence="9">
    <location>
        <begin position="17"/>
        <end position="236"/>
    </location>
</feature>
<evidence type="ECO:0000259" key="8">
    <source>
        <dbReference type="Pfam" id="PF02687"/>
    </source>
</evidence>
<evidence type="ECO:0000256" key="5">
    <source>
        <dbReference type="ARBA" id="ARBA00023136"/>
    </source>
</evidence>
<dbReference type="InterPro" id="IPR025857">
    <property type="entry name" value="MacB_PCD"/>
</dbReference>
<accession>A0A4V2QDM9</accession>
<evidence type="ECO:0000256" key="2">
    <source>
        <dbReference type="ARBA" id="ARBA00022475"/>
    </source>
</evidence>
<evidence type="ECO:0000313" key="11">
    <source>
        <dbReference type="Proteomes" id="UP000295455"/>
    </source>
</evidence>
<evidence type="ECO:0000313" key="10">
    <source>
        <dbReference type="EMBL" id="TCL64867.1"/>
    </source>
</evidence>
<proteinExistence type="inferred from homology"/>
<dbReference type="EMBL" id="SLUP01000006">
    <property type="protein sequence ID" value="TCL64867.1"/>
    <property type="molecule type" value="Genomic_DNA"/>
</dbReference>
<evidence type="ECO:0000256" key="4">
    <source>
        <dbReference type="ARBA" id="ARBA00022989"/>
    </source>
</evidence>
<dbReference type="OrthoDB" id="1451596at2"/>
<keyword evidence="2" id="KW-1003">Cell membrane</keyword>
<keyword evidence="5 7" id="KW-0472">Membrane</keyword>
<dbReference type="Proteomes" id="UP000295455">
    <property type="component" value="Unassembled WGS sequence"/>
</dbReference>
<dbReference type="GO" id="GO:0022857">
    <property type="term" value="F:transmembrane transporter activity"/>
    <property type="evidence" value="ECO:0007669"/>
    <property type="project" value="TreeGrafter"/>
</dbReference>
<dbReference type="GO" id="GO:0005886">
    <property type="term" value="C:plasma membrane"/>
    <property type="evidence" value="ECO:0007669"/>
    <property type="project" value="UniProtKB-SubCell"/>
</dbReference>
<organism evidence="10 11">
    <name type="scientific">Mariniflexile fucanivorans</name>
    <dbReference type="NCBI Taxonomy" id="264023"/>
    <lineage>
        <taxon>Bacteria</taxon>
        <taxon>Pseudomonadati</taxon>
        <taxon>Bacteroidota</taxon>
        <taxon>Flavobacteriia</taxon>
        <taxon>Flavobacteriales</taxon>
        <taxon>Flavobacteriaceae</taxon>
        <taxon>Mariniflexile</taxon>
    </lineage>
</organism>
<evidence type="ECO:0000256" key="7">
    <source>
        <dbReference type="SAM" id="Phobius"/>
    </source>
</evidence>
<feature type="domain" description="ABC3 transporter permease C-terminal" evidence="8">
    <location>
        <begin position="286"/>
        <end position="414"/>
    </location>
</feature>
<evidence type="ECO:0000256" key="6">
    <source>
        <dbReference type="ARBA" id="ARBA00038076"/>
    </source>
</evidence>
<name>A0A4V2QDM9_9FLAO</name>
<keyword evidence="4 7" id="KW-1133">Transmembrane helix</keyword>
<dbReference type="AlphaFoldDB" id="A0A4V2QDM9"/>
<dbReference type="Pfam" id="PF02687">
    <property type="entry name" value="FtsX"/>
    <property type="match status" value="1"/>
</dbReference>
<dbReference type="RefSeq" id="WP_132218149.1">
    <property type="nucleotide sequence ID" value="NZ_OX156936.1"/>
</dbReference>
<keyword evidence="3 7" id="KW-0812">Transmembrane</keyword>
<evidence type="ECO:0000256" key="1">
    <source>
        <dbReference type="ARBA" id="ARBA00004651"/>
    </source>
</evidence>
<feature type="transmembrane region" description="Helical" evidence="7">
    <location>
        <begin position="16"/>
        <end position="37"/>
    </location>
</feature>
<evidence type="ECO:0000256" key="3">
    <source>
        <dbReference type="ARBA" id="ARBA00022692"/>
    </source>
</evidence>
<dbReference type="PANTHER" id="PTHR30572:SF4">
    <property type="entry name" value="ABC TRANSPORTER PERMEASE YTRF"/>
    <property type="match status" value="1"/>
</dbReference>
<comment type="subcellular location">
    <subcellularLocation>
        <location evidence="1">Cell membrane</location>
        <topology evidence="1">Multi-pass membrane protein</topology>
    </subcellularLocation>
</comment>
<comment type="similarity">
    <text evidence="6">Belongs to the ABC-4 integral membrane protein family.</text>
</comment>
<dbReference type="PANTHER" id="PTHR30572">
    <property type="entry name" value="MEMBRANE COMPONENT OF TRANSPORTER-RELATED"/>
    <property type="match status" value="1"/>
</dbReference>
<protein>
    <submittedName>
        <fullName evidence="10">Putative ABC transport system permease protein</fullName>
    </submittedName>
</protein>
<feature type="transmembrane region" description="Helical" evidence="7">
    <location>
        <begin position="327"/>
        <end position="349"/>
    </location>
</feature>
<gene>
    <name evidence="10" type="ORF">EV196_10655</name>
</gene>
<dbReference type="InterPro" id="IPR003838">
    <property type="entry name" value="ABC3_permease_C"/>
</dbReference>
<dbReference type="Pfam" id="PF12704">
    <property type="entry name" value="MacB_PCD"/>
    <property type="match status" value="1"/>
</dbReference>
<evidence type="ECO:0000259" key="9">
    <source>
        <dbReference type="Pfam" id="PF12704"/>
    </source>
</evidence>
<comment type="caution">
    <text evidence="10">The sequence shown here is derived from an EMBL/GenBank/DDBJ whole genome shotgun (WGS) entry which is preliminary data.</text>
</comment>
<feature type="transmembrane region" description="Helical" evidence="7">
    <location>
        <begin position="282"/>
        <end position="306"/>
    </location>
</feature>
<feature type="transmembrane region" description="Helical" evidence="7">
    <location>
        <begin position="387"/>
        <end position="411"/>
    </location>
</feature>
<dbReference type="InterPro" id="IPR050250">
    <property type="entry name" value="Macrolide_Exporter_MacB"/>
</dbReference>